<dbReference type="GO" id="GO:0004497">
    <property type="term" value="F:monooxygenase activity"/>
    <property type="evidence" value="ECO:0007669"/>
    <property type="project" value="UniProtKB-KW"/>
</dbReference>
<dbReference type="GO" id="GO:0071949">
    <property type="term" value="F:FAD binding"/>
    <property type="evidence" value="ECO:0007669"/>
    <property type="project" value="InterPro"/>
</dbReference>
<organism evidence="9 10">
    <name type="scientific">Elsinoe australis</name>
    <dbReference type="NCBI Taxonomy" id="40998"/>
    <lineage>
        <taxon>Eukaryota</taxon>
        <taxon>Fungi</taxon>
        <taxon>Dikarya</taxon>
        <taxon>Ascomycota</taxon>
        <taxon>Pezizomycotina</taxon>
        <taxon>Dothideomycetes</taxon>
        <taxon>Dothideomycetidae</taxon>
        <taxon>Myriangiales</taxon>
        <taxon>Elsinoaceae</taxon>
        <taxon>Elsinoe</taxon>
    </lineage>
</organism>
<dbReference type="SUPFAM" id="SSF51905">
    <property type="entry name" value="FAD/NAD(P)-binding domain"/>
    <property type="match status" value="1"/>
</dbReference>
<dbReference type="EMBL" id="NHZQ01000305">
    <property type="protein sequence ID" value="PSK43783.1"/>
    <property type="molecule type" value="Genomic_DNA"/>
</dbReference>
<evidence type="ECO:0000313" key="10">
    <source>
        <dbReference type="Proteomes" id="UP000243723"/>
    </source>
</evidence>
<dbReference type="OrthoDB" id="47494at2759"/>
<reference evidence="9 10" key="1">
    <citation type="submission" date="2017-05" db="EMBL/GenBank/DDBJ databases">
        <title>Draft genome sequence of Elsinoe australis.</title>
        <authorList>
            <person name="Cheng Q."/>
        </authorList>
    </citation>
    <scope>NUCLEOTIDE SEQUENCE [LARGE SCALE GENOMIC DNA]</scope>
    <source>
        <strain evidence="9 10">NL1</strain>
    </source>
</reference>
<dbReference type="AlphaFoldDB" id="A0A2P7Z6G0"/>
<evidence type="ECO:0000256" key="3">
    <source>
        <dbReference type="ARBA" id="ARBA00007992"/>
    </source>
</evidence>
<keyword evidence="9" id="KW-0830">Ubiquinone</keyword>
<evidence type="ECO:0000313" key="9">
    <source>
        <dbReference type="EMBL" id="PSK43783.1"/>
    </source>
</evidence>
<dbReference type="PANTHER" id="PTHR47178">
    <property type="entry name" value="MONOOXYGENASE, FAD-BINDING"/>
    <property type="match status" value="1"/>
</dbReference>
<dbReference type="PANTHER" id="PTHR47178:SF4">
    <property type="entry name" value="FAD-DEPENDENT MONOOXYGENASE APTC"/>
    <property type="match status" value="1"/>
</dbReference>
<feature type="domain" description="FAD-binding" evidence="8">
    <location>
        <begin position="6"/>
        <end position="162"/>
    </location>
</feature>
<keyword evidence="6" id="KW-0560">Oxidoreductase</keyword>
<evidence type="ECO:0000259" key="8">
    <source>
        <dbReference type="Pfam" id="PF01494"/>
    </source>
</evidence>
<keyword evidence="5" id="KW-0274">FAD</keyword>
<evidence type="ECO:0000256" key="2">
    <source>
        <dbReference type="ARBA" id="ARBA00005179"/>
    </source>
</evidence>
<dbReference type="InterPro" id="IPR036188">
    <property type="entry name" value="FAD/NAD-bd_sf"/>
</dbReference>
<evidence type="ECO:0000256" key="6">
    <source>
        <dbReference type="ARBA" id="ARBA00023002"/>
    </source>
</evidence>
<protein>
    <submittedName>
        <fullName evidence="9">Ubiquinone biosynthesis monooxygenase COQ6, mitochondrial</fullName>
    </submittedName>
</protein>
<comment type="caution">
    <text evidence="9">The sequence shown here is derived from an EMBL/GenBank/DDBJ whole genome shotgun (WGS) entry which is preliminary data.</text>
</comment>
<dbReference type="PRINTS" id="PR00420">
    <property type="entry name" value="RNGMNOXGNASE"/>
</dbReference>
<dbReference type="InterPro" id="IPR002938">
    <property type="entry name" value="FAD-bd"/>
</dbReference>
<keyword evidence="10" id="KW-1185">Reference proteome</keyword>
<dbReference type="Pfam" id="PF01494">
    <property type="entry name" value="FAD_binding_3"/>
    <property type="match status" value="2"/>
</dbReference>
<gene>
    <name evidence="9" type="ORF">B9Z65_7297</name>
</gene>
<accession>A0A2P7Z6G0</accession>
<evidence type="ECO:0000256" key="4">
    <source>
        <dbReference type="ARBA" id="ARBA00022630"/>
    </source>
</evidence>
<comment type="cofactor">
    <cofactor evidence="1">
        <name>FAD</name>
        <dbReference type="ChEBI" id="CHEBI:57692"/>
    </cofactor>
</comment>
<proteinExistence type="inferred from homology"/>
<dbReference type="STRING" id="40998.A0A2P7Z6G0"/>
<sequence length="380" mass="41930">MSPRSICIIGAGLGGLTLGQSLLKRGIPAVIYDRSSSKSRHSYGITLHKSTYQPLSDVLGLDPAAFRKEIAVDAGCGGSGNIDPGCLAHHSGSITRDSFRANRQKLELLLRKDLDIRWEHQLDRVEYGHDEEVKLCMSGGQEVTTNHVIASDGPHSRARMSVLPDIQPTALPIVAFNGKRRVERAVFNELYSPLFNSGNIIEARKNGAILNISISDVQNDLVSISWIYSRAAKPQNDPLHRPTRPNAGAEEIPEQFYDEISQLKDLDQPFADVFDEKKLRSERILSWLMRTVDTSLEDLQATARKGVSFIGDAVHVEPILGGEGANAAMADGMELAEYITAQGVDSVSEWYRTKYPKWRDSVEQSKRAIAEMHAVDKAAL</sequence>
<comment type="pathway">
    <text evidence="2">Secondary metabolite biosynthesis.</text>
</comment>
<keyword evidence="7 9" id="KW-0503">Monooxygenase</keyword>
<keyword evidence="4" id="KW-0285">Flavoprotein</keyword>
<comment type="similarity">
    <text evidence="3">Belongs to the paxM FAD-dependent monooxygenase family.</text>
</comment>
<evidence type="ECO:0000256" key="5">
    <source>
        <dbReference type="ARBA" id="ARBA00022827"/>
    </source>
</evidence>
<dbReference type="Proteomes" id="UP000243723">
    <property type="component" value="Unassembled WGS sequence"/>
</dbReference>
<feature type="domain" description="FAD-binding" evidence="8">
    <location>
        <begin position="307"/>
        <end position="341"/>
    </location>
</feature>
<evidence type="ECO:0000256" key="7">
    <source>
        <dbReference type="ARBA" id="ARBA00023033"/>
    </source>
</evidence>
<evidence type="ECO:0000256" key="1">
    <source>
        <dbReference type="ARBA" id="ARBA00001974"/>
    </source>
</evidence>
<dbReference type="Gene3D" id="3.50.50.60">
    <property type="entry name" value="FAD/NAD(P)-binding domain"/>
    <property type="match status" value="1"/>
</dbReference>
<name>A0A2P7Z6G0_9PEZI</name>